<sequence length="318" mass="37143">MGDFNFRLKEIGKSLNQEGLRESIPEGVGTHSKGNQLDQVLSNAETVQWEFDQLRFIDHKMALVRLKIKYQDNDLKMTDKERTVRITEVRKQCWKTFTDKGKKMSSEDLKLPIRRCFEDKLEQSKNLYQKPPQWAVRCRSIGGNGVYLGAKEQWNEAIRDIEHYLGRNDLKGFFCLLKRLTKNKKQAEPIKGLMINGQRVQPGEQTRKQISDFINKLDRDDKKQGTITQIQGDINMIEKESDQKFWEITEVYDSIQQCKFNIAIRQDGFDGKILAKSGLIRENCESNDCRLDEFRKNFPVSKGSQIKTIKQKLRRTIS</sequence>
<accession>A0A073I0I3</accession>
<evidence type="ECO:0008006" key="3">
    <source>
        <dbReference type="Google" id="ProtNLM"/>
    </source>
</evidence>
<evidence type="ECO:0000313" key="1">
    <source>
        <dbReference type="EMBL" id="KEJ82971.1"/>
    </source>
</evidence>
<dbReference type="AlphaFoldDB" id="A0A073I0I3"/>
<name>A0A073I0I3_9SPIT</name>
<reference evidence="2" key="1">
    <citation type="journal article" date="2014" name="Cell">
        <title>The Architecture of a Scrambled Genome Reveals Massive Levels of Genomic Rearrangement during Development.</title>
        <authorList>
            <person name="Chen X."/>
            <person name="Bracht J.R."/>
            <person name="Goldman A.D."/>
            <person name="Dolzhenko E."/>
            <person name="Clay D.M."/>
            <person name="Swart E.C."/>
            <person name="Perlman D.H."/>
            <person name="Doak T.G."/>
            <person name="Stuart A."/>
            <person name="Amemiya C.T."/>
            <person name="Sebra R.P."/>
            <person name="Landweber L.F."/>
        </authorList>
    </citation>
    <scope>NUCLEOTIDE SEQUENCE [LARGE SCALE GENOMIC DNA]</scope>
    <source>
        <strain evidence="2">JRB310</strain>
    </source>
</reference>
<protein>
    <recommendedName>
        <fullName evidence="3">Endonuclease/exonuclease/phosphatase domain-containing protein</fullName>
    </recommendedName>
</protein>
<dbReference type="EMBL" id="ARYC01001528">
    <property type="protein sequence ID" value="KEJ82971.1"/>
    <property type="molecule type" value="Genomic_DNA"/>
</dbReference>
<keyword evidence="2" id="KW-1185">Reference proteome</keyword>
<evidence type="ECO:0000313" key="2">
    <source>
        <dbReference type="Proteomes" id="UP000053232"/>
    </source>
</evidence>
<organism evidence="1 2">
    <name type="scientific">Oxytricha trifallax</name>
    <dbReference type="NCBI Taxonomy" id="1172189"/>
    <lineage>
        <taxon>Eukaryota</taxon>
        <taxon>Sar</taxon>
        <taxon>Alveolata</taxon>
        <taxon>Ciliophora</taxon>
        <taxon>Intramacronucleata</taxon>
        <taxon>Spirotrichea</taxon>
        <taxon>Stichotrichia</taxon>
        <taxon>Sporadotrichida</taxon>
        <taxon>Oxytrichidae</taxon>
        <taxon>Oxytrichinae</taxon>
        <taxon>Oxytricha</taxon>
    </lineage>
</organism>
<gene>
    <name evidence="1" type="ORF">OXYTRIMIC_265</name>
</gene>
<dbReference type="Proteomes" id="UP000053232">
    <property type="component" value="Unassembled WGS sequence"/>
</dbReference>
<proteinExistence type="predicted"/>
<comment type="caution">
    <text evidence="1">The sequence shown here is derived from an EMBL/GenBank/DDBJ whole genome shotgun (WGS) entry which is preliminary data.</text>
</comment>